<dbReference type="Gene3D" id="3.40.50.300">
    <property type="entry name" value="P-loop containing nucleotide triphosphate hydrolases"/>
    <property type="match status" value="1"/>
</dbReference>
<accession>A0A6N2L6M3</accession>
<dbReference type="EMBL" id="CAADRP010000868">
    <property type="protein sequence ID" value="VFU32925.1"/>
    <property type="molecule type" value="Genomic_DNA"/>
</dbReference>
<evidence type="ECO:0008006" key="2">
    <source>
        <dbReference type="Google" id="ProtNLM"/>
    </source>
</evidence>
<protein>
    <recommendedName>
        <fullName evidence="2">NB-ARC domain-containing protein</fullName>
    </recommendedName>
</protein>
<gene>
    <name evidence="1" type="ORF">SVIM_LOCUS147743</name>
</gene>
<dbReference type="SUPFAM" id="SSF52540">
    <property type="entry name" value="P-loop containing nucleoside triphosphate hydrolases"/>
    <property type="match status" value="1"/>
</dbReference>
<organism evidence="1">
    <name type="scientific">Salix viminalis</name>
    <name type="common">Common osier</name>
    <name type="synonym">Basket willow</name>
    <dbReference type="NCBI Taxonomy" id="40686"/>
    <lineage>
        <taxon>Eukaryota</taxon>
        <taxon>Viridiplantae</taxon>
        <taxon>Streptophyta</taxon>
        <taxon>Embryophyta</taxon>
        <taxon>Tracheophyta</taxon>
        <taxon>Spermatophyta</taxon>
        <taxon>Magnoliopsida</taxon>
        <taxon>eudicotyledons</taxon>
        <taxon>Gunneridae</taxon>
        <taxon>Pentapetalae</taxon>
        <taxon>rosids</taxon>
        <taxon>fabids</taxon>
        <taxon>Malpighiales</taxon>
        <taxon>Salicaceae</taxon>
        <taxon>Saliceae</taxon>
        <taxon>Salix</taxon>
    </lineage>
</organism>
<sequence>MAGDVDHRQFTRIGSKTRRLLSFHRRCLVGIENVNYDLSGWFLNGKPRRSVISLAGMGGSGKTIVVATTYNSQVDMPHFDS</sequence>
<dbReference type="InterPro" id="IPR027417">
    <property type="entry name" value="P-loop_NTPase"/>
</dbReference>
<name>A0A6N2L6M3_SALVM</name>
<proteinExistence type="predicted"/>
<reference evidence="1" key="1">
    <citation type="submission" date="2019-03" db="EMBL/GenBank/DDBJ databases">
        <authorList>
            <person name="Mank J."/>
            <person name="Almeida P."/>
        </authorList>
    </citation>
    <scope>NUCLEOTIDE SEQUENCE</scope>
    <source>
        <strain evidence="1">78183</strain>
    </source>
</reference>
<dbReference type="AlphaFoldDB" id="A0A6N2L6M3"/>
<evidence type="ECO:0000313" key="1">
    <source>
        <dbReference type="EMBL" id="VFU32925.1"/>
    </source>
</evidence>